<comment type="catalytic activity">
    <reaction evidence="7">
        <text>L-threonyl-[protein] + ATP = O-phospho-L-threonyl-[protein] + ADP + H(+)</text>
        <dbReference type="Rhea" id="RHEA:46608"/>
        <dbReference type="Rhea" id="RHEA-COMP:11060"/>
        <dbReference type="Rhea" id="RHEA-COMP:11605"/>
        <dbReference type="ChEBI" id="CHEBI:15378"/>
        <dbReference type="ChEBI" id="CHEBI:30013"/>
        <dbReference type="ChEBI" id="CHEBI:30616"/>
        <dbReference type="ChEBI" id="CHEBI:61977"/>
        <dbReference type="ChEBI" id="CHEBI:456216"/>
        <dbReference type="EC" id="2.7.11.1"/>
    </reaction>
</comment>
<dbReference type="PROSITE" id="PS00107">
    <property type="entry name" value="PROTEIN_KINASE_ATP"/>
    <property type="match status" value="1"/>
</dbReference>
<dbReference type="Pfam" id="PF00069">
    <property type="entry name" value="Pkinase"/>
    <property type="match status" value="1"/>
</dbReference>
<organism evidence="11 12">
    <name type="scientific">Holothuria leucospilota</name>
    <name type="common">Black long sea cucumber</name>
    <name type="synonym">Mertensiothuria leucospilota</name>
    <dbReference type="NCBI Taxonomy" id="206669"/>
    <lineage>
        <taxon>Eukaryota</taxon>
        <taxon>Metazoa</taxon>
        <taxon>Echinodermata</taxon>
        <taxon>Eleutherozoa</taxon>
        <taxon>Echinozoa</taxon>
        <taxon>Holothuroidea</taxon>
        <taxon>Aspidochirotacea</taxon>
        <taxon>Aspidochirotida</taxon>
        <taxon>Holothuriidae</taxon>
        <taxon>Holothuria</taxon>
    </lineage>
</organism>
<evidence type="ECO:0000256" key="1">
    <source>
        <dbReference type="ARBA" id="ARBA00012513"/>
    </source>
</evidence>
<evidence type="ECO:0000259" key="10">
    <source>
        <dbReference type="PROSITE" id="PS50011"/>
    </source>
</evidence>
<dbReference type="PANTHER" id="PTHR24346">
    <property type="entry name" value="MAP/MICROTUBULE AFFINITY-REGULATING KINASE"/>
    <property type="match status" value="1"/>
</dbReference>
<evidence type="ECO:0000313" key="12">
    <source>
        <dbReference type="Proteomes" id="UP001152320"/>
    </source>
</evidence>
<dbReference type="GO" id="GO:0005524">
    <property type="term" value="F:ATP binding"/>
    <property type="evidence" value="ECO:0007669"/>
    <property type="project" value="UniProtKB-UniRule"/>
</dbReference>
<reference evidence="11" key="1">
    <citation type="submission" date="2021-10" db="EMBL/GenBank/DDBJ databases">
        <title>Tropical sea cucumber genome reveals ecological adaptation and Cuvierian tubules defense mechanism.</title>
        <authorList>
            <person name="Chen T."/>
        </authorList>
    </citation>
    <scope>NUCLEOTIDE SEQUENCE</scope>
    <source>
        <strain evidence="11">Nanhai2018</strain>
        <tissue evidence="11">Muscle</tissue>
    </source>
</reference>
<sequence>MGKLKSVGRYIMEDQTLGKGNFAVVELASHIITNTKVAIKIIDRRKLKEEYMQKNLYREAKVMNQLRHPNIVRLYETLKSSSLYFLVMEYVAGGDLLSYVRNQLDGCLTESKSRVFVRQLVSALHHLHERGVVHRETLRPTVLSSNSKDLLTNRYRLISLHVVYPYCGCVSDIFVLPRVNEYGPCLALSVARAETARGGKGDSPP</sequence>
<name>A0A9Q1BW66_HOLLE</name>
<dbReference type="GO" id="GO:0004674">
    <property type="term" value="F:protein serine/threonine kinase activity"/>
    <property type="evidence" value="ECO:0007669"/>
    <property type="project" value="UniProtKB-KW"/>
</dbReference>
<evidence type="ECO:0000256" key="4">
    <source>
        <dbReference type="ARBA" id="ARBA00022741"/>
    </source>
</evidence>
<evidence type="ECO:0000313" key="11">
    <source>
        <dbReference type="EMBL" id="KAJ8033729.1"/>
    </source>
</evidence>
<comment type="catalytic activity">
    <reaction evidence="8">
        <text>L-seryl-[protein] + ATP = O-phospho-L-seryl-[protein] + ADP + H(+)</text>
        <dbReference type="Rhea" id="RHEA:17989"/>
        <dbReference type="Rhea" id="RHEA-COMP:9863"/>
        <dbReference type="Rhea" id="RHEA-COMP:11604"/>
        <dbReference type="ChEBI" id="CHEBI:15378"/>
        <dbReference type="ChEBI" id="CHEBI:29999"/>
        <dbReference type="ChEBI" id="CHEBI:30616"/>
        <dbReference type="ChEBI" id="CHEBI:83421"/>
        <dbReference type="ChEBI" id="CHEBI:456216"/>
        <dbReference type="EC" id="2.7.11.1"/>
    </reaction>
</comment>
<evidence type="ECO:0000256" key="2">
    <source>
        <dbReference type="ARBA" id="ARBA00022527"/>
    </source>
</evidence>
<keyword evidence="12" id="KW-1185">Reference proteome</keyword>
<keyword evidence="6 9" id="KW-0067">ATP-binding</keyword>
<dbReference type="PROSITE" id="PS50011">
    <property type="entry name" value="PROTEIN_KINASE_DOM"/>
    <property type="match status" value="1"/>
</dbReference>
<dbReference type="EMBL" id="JAIZAY010000011">
    <property type="protein sequence ID" value="KAJ8033729.1"/>
    <property type="molecule type" value="Genomic_DNA"/>
</dbReference>
<evidence type="ECO:0000256" key="7">
    <source>
        <dbReference type="ARBA" id="ARBA00047899"/>
    </source>
</evidence>
<keyword evidence="3" id="KW-0808">Transferase</keyword>
<dbReference type="InterPro" id="IPR011009">
    <property type="entry name" value="Kinase-like_dom_sf"/>
</dbReference>
<protein>
    <recommendedName>
        <fullName evidence="1">non-specific serine/threonine protein kinase</fullName>
        <ecNumber evidence="1">2.7.11.1</ecNumber>
    </recommendedName>
</protein>
<keyword evidence="5 11" id="KW-0418">Kinase</keyword>
<dbReference type="OrthoDB" id="193931at2759"/>
<feature type="binding site" evidence="9">
    <location>
        <position position="40"/>
    </location>
    <ligand>
        <name>ATP</name>
        <dbReference type="ChEBI" id="CHEBI:30616"/>
    </ligand>
</feature>
<gene>
    <name evidence="11" type="ORF">HOLleu_24071</name>
</gene>
<accession>A0A9Q1BW66</accession>
<keyword evidence="2" id="KW-0723">Serine/threonine-protein kinase</keyword>
<evidence type="ECO:0000256" key="3">
    <source>
        <dbReference type="ARBA" id="ARBA00022679"/>
    </source>
</evidence>
<dbReference type="AlphaFoldDB" id="A0A9Q1BW66"/>
<evidence type="ECO:0000256" key="6">
    <source>
        <dbReference type="ARBA" id="ARBA00022840"/>
    </source>
</evidence>
<proteinExistence type="predicted"/>
<dbReference type="SUPFAM" id="SSF56112">
    <property type="entry name" value="Protein kinase-like (PK-like)"/>
    <property type="match status" value="1"/>
</dbReference>
<dbReference type="InterPro" id="IPR000719">
    <property type="entry name" value="Prot_kinase_dom"/>
</dbReference>
<dbReference type="EC" id="2.7.11.1" evidence="1"/>
<evidence type="ECO:0000256" key="5">
    <source>
        <dbReference type="ARBA" id="ARBA00022777"/>
    </source>
</evidence>
<dbReference type="InterPro" id="IPR017441">
    <property type="entry name" value="Protein_kinase_ATP_BS"/>
</dbReference>
<evidence type="ECO:0000256" key="8">
    <source>
        <dbReference type="ARBA" id="ARBA00048679"/>
    </source>
</evidence>
<dbReference type="Proteomes" id="UP001152320">
    <property type="component" value="Chromosome 11"/>
</dbReference>
<comment type="caution">
    <text evidence="11">The sequence shown here is derived from an EMBL/GenBank/DDBJ whole genome shotgun (WGS) entry which is preliminary data.</text>
</comment>
<dbReference type="PANTHER" id="PTHR24346:SF30">
    <property type="entry name" value="MATERNAL EMBRYONIC LEUCINE ZIPPER KINASE"/>
    <property type="match status" value="1"/>
</dbReference>
<feature type="domain" description="Protein kinase" evidence="10">
    <location>
        <begin position="11"/>
        <end position="205"/>
    </location>
</feature>
<dbReference type="Gene3D" id="1.10.510.10">
    <property type="entry name" value="Transferase(Phosphotransferase) domain 1"/>
    <property type="match status" value="1"/>
</dbReference>
<dbReference type="FunFam" id="3.30.200.20:FF:000003">
    <property type="entry name" value="Non-specific serine/threonine protein kinase"/>
    <property type="match status" value="1"/>
</dbReference>
<keyword evidence="4 9" id="KW-0547">Nucleotide-binding</keyword>
<evidence type="ECO:0000256" key="9">
    <source>
        <dbReference type="PROSITE-ProRule" id="PRU10141"/>
    </source>
</evidence>
<dbReference type="GO" id="GO:0005737">
    <property type="term" value="C:cytoplasm"/>
    <property type="evidence" value="ECO:0007669"/>
    <property type="project" value="TreeGrafter"/>
</dbReference>
<dbReference type="GO" id="GO:0035556">
    <property type="term" value="P:intracellular signal transduction"/>
    <property type="evidence" value="ECO:0007669"/>
    <property type="project" value="TreeGrafter"/>
</dbReference>